<dbReference type="SUPFAM" id="SSF48264">
    <property type="entry name" value="Cytochrome P450"/>
    <property type="match status" value="1"/>
</dbReference>
<evidence type="ECO:0000256" key="2">
    <source>
        <dbReference type="ARBA" id="ARBA00010617"/>
    </source>
</evidence>
<keyword evidence="3 8" id="KW-0349">Heme</keyword>
<gene>
    <name evidence="10" type="ORF">ACT18_16295</name>
    <name evidence="9" type="ORF">GWR20_23115</name>
</gene>
<dbReference type="OrthoDB" id="502624at2"/>
<evidence type="ECO:0000256" key="5">
    <source>
        <dbReference type="ARBA" id="ARBA00023002"/>
    </source>
</evidence>
<keyword evidence="6 8" id="KW-0408">Iron</keyword>
<comment type="similarity">
    <text evidence="2 8">Belongs to the cytochrome P450 family.</text>
</comment>
<organism evidence="10 11">
    <name type="scientific">Mycolicibacter kumamotonensis</name>
    <dbReference type="NCBI Taxonomy" id="354243"/>
    <lineage>
        <taxon>Bacteria</taxon>
        <taxon>Bacillati</taxon>
        <taxon>Actinomycetota</taxon>
        <taxon>Actinomycetes</taxon>
        <taxon>Mycobacteriales</taxon>
        <taxon>Mycobacteriaceae</taxon>
        <taxon>Mycolicibacter</taxon>
    </lineage>
</organism>
<dbReference type="EMBL" id="JAACYR010000166">
    <property type="protein sequence ID" value="NDJ91985.1"/>
    <property type="molecule type" value="Genomic_DNA"/>
</dbReference>
<dbReference type="GO" id="GO:0006707">
    <property type="term" value="P:cholesterol catabolic process"/>
    <property type="evidence" value="ECO:0007669"/>
    <property type="project" value="TreeGrafter"/>
</dbReference>
<dbReference type="GO" id="GO:0020037">
    <property type="term" value="F:heme binding"/>
    <property type="evidence" value="ECO:0007669"/>
    <property type="project" value="InterPro"/>
</dbReference>
<evidence type="ECO:0000313" key="9">
    <source>
        <dbReference type="EMBL" id="NDJ91985.1"/>
    </source>
</evidence>
<dbReference type="Gene3D" id="1.10.630.10">
    <property type="entry name" value="Cytochrome P450"/>
    <property type="match status" value="1"/>
</dbReference>
<evidence type="ECO:0000256" key="7">
    <source>
        <dbReference type="ARBA" id="ARBA00023033"/>
    </source>
</evidence>
<name>A0A1B8SD29_9MYCO</name>
<reference evidence="9 12" key="2">
    <citation type="submission" date="2020-01" db="EMBL/GenBank/DDBJ databases">
        <authorList>
            <person name="Sanchez-Estrada R."/>
            <person name="Gonzalez-Y-Merchand J.A."/>
            <person name="Rivera-Gutierrez S."/>
        </authorList>
    </citation>
    <scope>NUCLEOTIDE SEQUENCE [LARGE SCALE GENOMIC DNA]</scope>
    <source>
        <strain evidence="9 12">CST 7247</strain>
    </source>
</reference>
<accession>A0A1B8SD29</accession>
<dbReference type="InterPro" id="IPR001128">
    <property type="entry name" value="Cyt_P450"/>
</dbReference>
<evidence type="ECO:0000313" key="10">
    <source>
        <dbReference type="EMBL" id="OBY30648.1"/>
    </source>
</evidence>
<dbReference type="GO" id="GO:0005506">
    <property type="term" value="F:iron ion binding"/>
    <property type="evidence" value="ECO:0007669"/>
    <property type="project" value="InterPro"/>
</dbReference>
<evidence type="ECO:0000256" key="6">
    <source>
        <dbReference type="ARBA" id="ARBA00023004"/>
    </source>
</evidence>
<keyword evidence="11" id="KW-1185">Reference proteome</keyword>
<keyword evidence="5 8" id="KW-0560">Oxidoreductase</keyword>
<sequence>MTTAQLHYDPFDTAIQDDPYPVYRQLRDDAPVFRAETANTWVLSRHEDVIGALRDHQIYSSVNGVFPTPPDAPFLESFLPMMIMMDPPRHDQLRGLVSKAFTPRRIAALEAGIDELAVSLTEALTDNQSRADFVADFAGGLPAMVIADLLGVPREDRQQFQQWSSTLIQSNPAHGEVAEGLAAAAAVYGYFADFLADRRQAPRDDLMSALVAAEIDGQHLSDDELLGFCLLLLIAGHETTTNLLGNAAVVLAEHPQTRRRLAADPTLIGHAVEELLRYDSPVQGLSRVLTTDVTLHATTMSQGDSVLLLFGSANRDERVFTRPDVFDIDRKPEHQVAFGRGIHFCLGAALARMEARIALRALLSRVPDWAVDKDSAVRLRSGPIRGYLSLPILWPAN</sequence>
<dbReference type="CDD" id="cd11078">
    <property type="entry name" value="CYP130-like"/>
    <property type="match status" value="1"/>
</dbReference>
<dbReference type="PATRIC" id="fig|354243.3.peg.3370"/>
<evidence type="ECO:0000313" key="12">
    <source>
        <dbReference type="Proteomes" id="UP000466523"/>
    </source>
</evidence>
<dbReference type="PRINTS" id="PR00359">
    <property type="entry name" value="BP450"/>
</dbReference>
<reference evidence="10 11" key="1">
    <citation type="submission" date="2015-06" db="EMBL/GenBank/DDBJ databases">
        <title>Genome sequence of Mycobacterium kumamotonense strain Roo.</title>
        <authorList>
            <person name="Greninger A.L."/>
            <person name="Cunningham G."/>
            <person name="Miller S."/>
        </authorList>
    </citation>
    <scope>NUCLEOTIDE SEQUENCE [LARGE SCALE GENOMIC DNA]</scope>
    <source>
        <strain evidence="10 11">Roo</strain>
    </source>
</reference>
<dbReference type="PANTHER" id="PTHR46696:SF4">
    <property type="entry name" value="BIOTIN BIOSYNTHESIS CYTOCHROME P450"/>
    <property type="match status" value="1"/>
</dbReference>
<dbReference type="GO" id="GO:0036199">
    <property type="term" value="F:cholest-4-en-3-one 26-monooxygenase activity"/>
    <property type="evidence" value="ECO:0007669"/>
    <property type="project" value="TreeGrafter"/>
</dbReference>
<dbReference type="AlphaFoldDB" id="A0A1B8SD29"/>
<dbReference type="Proteomes" id="UP000466523">
    <property type="component" value="Unassembled WGS sequence"/>
</dbReference>
<dbReference type="GO" id="GO:0008395">
    <property type="term" value="F:steroid hydroxylase activity"/>
    <property type="evidence" value="ECO:0007669"/>
    <property type="project" value="TreeGrafter"/>
</dbReference>
<dbReference type="InterPro" id="IPR002397">
    <property type="entry name" value="Cyt_P450_B"/>
</dbReference>
<proteinExistence type="inferred from homology"/>
<dbReference type="Proteomes" id="UP000092668">
    <property type="component" value="Unassembled WGS sequence"/>
</dbReference>
<evidence type="ECO:0000313" key="11">
    <source>
        <dbReference type="Proteomes" id="UP000092668"/>
    </source>
</evidence>
<evidence type="ECO:0000256" key="1">
    <source>
        <dbReference type="ARBA" id="ARBA00001971"/>
    </source>
</evidence>
<protein>
    <submittedName>
        <fullName evidence="10">Cytochrome P450</fullName>
    </submittedName>
</protein>
<evidence type="ECO:0000256" key="4">
    <source>
        <dbReference type="ARBA" id="ARBA00022723"/>
    </source>
</evidence>
<dbReference type="EMBL" id="LFOE01000027">
    <property type="protein sequence ID" value="OBY30648.1"/>
    <property type="molecule type" value="Genomic_DNA"/>
</dbReference>
<evidence type="ECO:0000256" key="8">
    <source>
        <dbReference type="RuleBase" id="RU000461"/>
    </source>
</evidence>
<dbReference type="InterPro" id="IPR036396">
    <property type="entry name" value="Cyt_P450_sf"/>
</dbReference>
<keyword evidence="4 8" id="KW-0479">Metal-binding</keyword>
<comment type="cofactor">
    <cofactor evidence="1">
        <name>heme</name>
        <dbReference type="ChEBI" id="CHEBI:30413"/>
    </cofactor>
</comment>
<dbReference type="InterPro" id="IPR017972">
    <property type="entry name" value="Cyt_P450_CS"/>
</dbReference>
<keyword evidence="7 8" id="KW-0503">Monooxygenase</keyword>
<dbReference type="RefSeq" id="WP_019738129.1">
    <property type="nucleotide sequence ID" value="NZ_JAACYR010000166.1"/>
</dbReference>
<dbReference type="FunFam" id="1.10.630.10:FF:000018">
    <property type="entry name" value="Cytochrome P450 monooxygenase"/>
    <property type="match status" value="1"/>
</dbReference>
<dbReference type="PROSITE" id="PS00086">
    <property type="entry name" value="CYTOCHROME_P450"/>
    <property type="match status" value="1"/>
</dbReference>
<evidence type="ECO:0000256" key="3">
    <source>
        <dbReference type="ARBA" id="ARBA00022617"/>
    </source>
</evidence>
<dbReference type="PANTHER" id="PTHR46696">
    <property type="entry name" value="P450, PUTATIVE (EUROFUNG)-RELATED"/>
    <property type="match status" value="1"/>
</dbReference>
<dbReference type="Pfam" id="PF00067">
    <property type="entry name" value="p450"/>
    <property type="match status" value="1"/>
</dbReference>
<comment type="caution">
    <text evidence="10">The sequence shown here is derived from an EMBL/GenBank/DDBJ whole genome shotgun (WGS) entry which is preliminary data.</text>
</comment>